<dbReference type="RefSeq" id="WP_343794437.1">
    <property type="nucleotide sequence ID" value="NZ_BAAAGA010000006.1"/>
</dbReference>
<gene>
    <name evidence="2" type="ORF">GCM10009422_26240</name>
</gene>
<name>A0ABN1H408_9CAUL</name>
<protein>
    <recommendedName>
        <fullName evidence="4">LPXTG cell wall anchor domain-containing protein</fullName>
    </recommendedName>
</protein>
<proteinExistence type="predicted"/>
<accession>A0ABN1H408</accession>
<feature type="region of interest" description="Disordered" evidence="1">
    <location>
        <begin position="25"/>
        <end position="60"/>
    </location>
</feature>
<sequence>MNTILIVLVLLAIAVGIVFWATRKKPSAPTNAPGESDTAWNDPITPAGDEQRPNDPFPRP</sequence>
<evidence type="ECO:0000313" key="3">
    <source>
        <dbReference type="Proteomes" id="UP001501352"/>
    </source>
</evidence>
<evidence type="ECO:0000256" key="1">
    <source>
        <dbReference type="SAM" id="MobiDB-lite"/>
    </source>
</evidence>
<dbReference type="EMBL" id="BAAAGA010000006">
    <property type="protein sequence ID" value="GAA0627918.1"/>
    <property type="molecule type" value="Genomic_DNA"/>
</dbReference>
<evidence type="ECO:0008006" key="4">
    <source>
        <dbReference type="Google" id="ProtNLM"/>
    </source>
</evidence>
<dbReference type="Proteomes" id="UP001501352">
    <property type="component" value="Unassembled WGS sequence"/>
</dbReference>
<evidence type="ECO:0000313" key="2">
    <source>
        <dbReference type="EMBL" id="GAA0627918.1"/>
    </source>
</evidence>
<comment type="caution">
    <text evidence="2">The sequence shown here is derived from an EMBL/GenBank/DDBJ whole genome shotgun (WGS) entry which is preliminary data.</text>
</comment>
<keyword evidence="3" id="KW-1185">Reference proteome</keyword>
<reference evidence="2 3" key="1">
    <citation type="journal article" date="2019" name="Int. J. Syst. Evol. Microbiol.">
        <title>The Global Catalogue of Microorganisms (GCM) 10K type strain sequencing project: providing services to taxonomists for standard genome sequencing and annotation.</title>
        <authorList>
            <consortium name="The Broad Institute Genomics Platform"/>
            <consortium name="The Broad Institute Genome Sequencing Center for Infectious Disease"/>
            <person name="Wu L."/>
            <person name="Ma J."/>
        </authorList>
    </citation>
    <scope>NUCLEOTIDE SEQUENCE [LARGE SCALE GENOMIC DNA]</scope>
    <source>
        <strain evidence="2 3">JCM 12928</strain>
    </source>
</reference>
<organism evidence="2 3">
    <name type="scientific">Brevundimonas kwangchunensis</name>
    <dbReference type="NCBI Taxonomy" id="322163"/>
    <lineage>
        <taxon>Bacteria</taxon>
        <taxon>Pseudomonadati</taxon>
        <taxon>Pseudomonadota</taxon>
        <taxon>Alphaproteobacteria</taxon>
        <taxon>Caulobacterales</taxon>
        <taxon>Caulobacteraceae</taxon>
        <taxon>Brevundimonas</taxon>
    </lineage>
</organism>